<feature type="domain" description="PDZ" evidence="2">
    <location>
        <begin position="1"/>
        <end position="82"/>
    </location>
</feature>
<dbReference type="InterPro" id="IPR041489">
    <property type="entry name" value="PDZ_6"/>
</dbReference>
<sequence>LIHIIGNVLIRNVRQEVAPSTPSNQYFNSVVPGGPADHAGVRKGDYIVEIDGQDVTDVCHEDVVECIKNCGDSIIMRVATVYRGSILRQPNASSSNGQITSTPRRYDLSDGMSEISEISSSISGSSASEDDVIHTDPTSPILASKPPPGSTWRGRRGCRPLAIEEQSRSRDRQSLPTLKRTLSSGQIDNQIRLHPNSPATRTKERVFVFEKINGKTRAVALDESMATKEGHRSRNTSSDVETQNNNHGIVDLTIEYPNKEEKKASSGVSLENATSLSNRSRSISRSGLSNDSFRGADQSIDESMAVRNTGDD</sequence>
<dbReference type="WBParaSite" id="HNAJ_0001194601-mRNA-1">
    <property type="protein sequence ID" value="HNAJ_0001194601-mRNA-1"/>
    <property type="gene ID" value="HNAJ_0001194601"/>
</dbReference>
<feature type="region of interest" description="Disordered" evidence="1">
    <location>
        <begin position="260"/>
        <end position="312"/>
    </location>
</feature>
<proteinExistence type="predicted"/>
<dbReference type="AlphaFoldDB" id="A0A0R3TVT5"/>
<dbReference type="PANTHER" id="PTHR24135:SF28">
    <property type="entry name" value="LD13733P"/>
    <property type="match status" value="1"/>
</dbReference>
<dbReference type="STRING" id="102285.A0A0R3TVT5"/>
<feature type="compositionally biased region" description="Low complexity" evidence="1">
    <location>
        <begin position="115"/>
        <end position="127"/>
    </location>
</feature>
<dbReference type="InterPro" id="IPR001478">
    <property type="entry name" value="PDZ"/>
</dbReference>
<dbReference type="PANTHER" id="PTHR24135">
    <property type="entry name" value="SH3 AND MULTIPLE ANKYRIN REPEAT DOMAINS PROTEIN"/>
    <property type="match status" value="1"/>
</dbReference>
<dbReference type="InterPro" id="IPR051569">
    <property type="entry name" value="SHANK"/>
</dbReference>
<evidence type="ECO:0000259" key="2">
    <source>
        <dbReference type="PROSITE" id="PS50106"/>
    </source>
</evidence>
<feature type="compositionally biased region" description="Polar residues" evidence="1">
    <location>
        <begin position="235"/>
        <end position="244"/>
    </location>
</feature>
<dbReference type="Gene3D" id="2.30.42.10">
    <property type="match status" value="1"/>
</dbReference>
<feature type="compositionally biased region" description="Low complexity" evidence="1">
    <location>
        <begin position="275"/>
        <end position="292"/>
    </location>
</feature>
<dbReference type="PROSITE" id="PS50106">
    <property type="entry name" value="PDZ"/>
    <property type="match status" value="1"/>
</dbReference>
<accession>A0A0R3TVT5</accession>
<name>A0A0R3TVT5_RODNA</name>
<feature type="region of interest" description="Disordered" evidence="1">
    <location>
        <begin position="224"/>
        <end position="244"/>
    </location>
</feature>
<dbReference type="SUPFAM" id="SSF50156">
    <property type="entry name" value="PDZ domain-like"/>
    <property type="match status" value="1"/>
</dbReference>
<organism evidence="3">
    <name type="scientific">Rodentolepis nana</name>
    <name type="common">Dwarf tapeworm</name>
    <name type="synonym">Hymenolepis nana</name>
    <dbReference type="NCBI Taxonomy" id="102285"/>
    <lineage>
        <taxon>Eukaryota</taxon>
        <taxon>Metazoa</taxon>
        <taxon>Spiralia</taxon>
        <taxon>Lophotrochozoa</taxon>
        <taxon>Platyhelminthes</taxon>
        <taxon>Cestoda</taxon>
        <taxon>Eucestoda</taxon>
        <taxon>Cyclophyllidea</taxon>
        <taxon>Hymenolepididae</taxon>
        <taxon>Rodentolepis</taxon>
    </lineage>
</organism>
<dbReference type="SMART" id="SM00228">
    <property type="entry name" value="PDZ"/>
    <property type="match status" value="1"/>
</dbReference>
<dbReference type="InterPro" id="IPR036034">
    <property type="entry name" value="PDZ_sf"/>
</dbReference>
<reference evidence="3" key="1">
    <citation type="submission" date="2017-02" db="UniProtKB">
        <authorList>
            <consortium name="WormBaseParasite"/>
        </authorList>
    </citation>
    <scope>IDENTIFICATION</scope>
</reference>
<evidence type="ECO:0000256" key="1">
    <source>
        <dbReference type="SAM" id="MobiDB-lite"/>
    </source>
</evidence>
<dbReference type="Pfam" id="PF17820">
    <property type="entry name" value="PDZ_6"/>
    <property type="match status" value="1"/>
</dbReference>
<feature type="region of interest" description="Disordered" evidence="1">
    <location>
        <begin position="115"/>
        <end position="156"/>
    </location>
</feature>
<evidence type="ECO:0000313" key="3">
    <source>
        <dbReference type="WBParaSite" id="HNAJ_0001194601-mRNA-1"/>
    </source>
</evidence>
<protein>
    <submittedName>
        <fullName evidence="3">PDZ domain-containing protein</fullName>
    </submittedName>
</protein>